<reference evidence="2 3" key="1">
    <citation type="journal article" date="2012" name="Genome Biol.">
        <title>Genome and low-iron response of an oceanic diatom adapted to chronic iron limitation.</title>
        <authorList>
            <person name="Lommer M."/>
            <person name="Specht M."/>
            <person name="Roy A.S."/>
            <person name="Kraemer L."/>
            <person name="Andreson R."/>
            <person name="Gutowska M.A."/>
            <person name="Wolf J."/>
            <person name="Bergner S.V."/>
            <person name="Schilhabel M.B."/>
            <person name="Klostermeier U.C."/>
            <person name="Beiko R.G."/>
            <person name="Rosenstiel P."/>
            <person name="Hippler M."/>
            <person name="Laroche J."/>
        </authorList>
    </citation>
    <scope>NUCLEOTIDE SEQUENCE [LARGE SCALE GENOMIC DNA]</scope>
    <source>
        <strain evidence="2 3">CCMP1005</strain>
    </source>
</reference>
<dbReference type="Proteomes" id="UP000266841">
    <property type="component" value="Unassembled WGS sequence"/>
</dbReference>
<feature type="region of interest" description="Disordered" evidence="1">
    <location>
        <begin position="1"/>
        <end position="35"/>
    </location>
</feature>
<protein>
    <submittedName>
        <fullName evidence="2">Uncharacterized protein</fullName>
    </submittedName>
</protein>
<dbReference type="AlphaFoldDB" id="K0RH60"/>
<name>K0RH60_THAOC</name>
<keyword evidence="3" id="KW-1185">Reference proteome</keyword>
<accession>K0RH60</accession>
<feature type="region of interest" description="Disordered" evidence="1">
    <location>
        <begin position="298"/>
        <end position="330"/>
    </location>
</feature>
<evidence type="ECO:0000256" key="1">
    <source>
        <dbReference type="SAM" id="MobiDB-lite"/>
    </source>
</evidence>
<organism evidence="2 3">
    <name type="scientific">Thalassiosira oceanica</name>
    <name type="common">Marine diatom</name>
    <dbReference type="NCBI Taxonomy" id="159749"/>
    <lineage>
        <taxon>Eukaryota</taxon>
        <taxon>Sar</taxon>
        <taxon>Stramenopiles</taxon>
        <taxon>Ochrophyta</taxon>
        <taxon>Bacillariophyta</taxon>
        <taxon>Coscinodiscophyceae</taxon>
        <taxon>Thalassiosirophycidae</taxon>
        <taxon>Thalassiosirales</taxon>
        <taxon>Thalassiosiraceae</taxon>
        <taxon>Thalassiosira</taxon>
    </lineage>
</organism>
<feature type="non-terminal residue" evidence="2">
    <location>
        <position position="1"/>
    </location>
</feature>
<evidence type="ECO:0000313" key="3">
    <source>
        <dbReference type="Proteomes" id="UP000266841"/>
    </source>
</evidence>
<gene>
    <name evidence="2" type="ORF">THAOC_28122</name>
</gene>
<evidence type="ECO:0000313" key="2">
    <source>
        <dbReference type="EMBL" id="EJK52585.1"/>
    </source>
</evidence>
<dbReference type="EMBL" id="AGNL01039563">
    <property type="protein sequence ID" value="EJK52585.1"/>
    <property type="molecule type" value="Genomic_DNA"/>
</dbReference>
<sequence>LPPGLTACTKDPPAPATSRRQRLTARPRGRAGSRSRFKAVEIQHGVCVEALDLPRPSRVQRTTGWTTSTASGVPGDAALLPQSLHTIPASTTQDSEIESRQKNINGSEWMIDSGLEVGREEVQDMSDRKWDVERPMPILSADVDSEVLTGMHVNEEEEAKWNIEGLVRARYESGVLARRLSSGGGSRGGVWGWAAMTTAYSKHPFPNEHEIRAVEEHHKHLWPPQLPLQYLIIQLKSEHFRRKAPLPLVKLVFETIILAFMGEANCSTTTSLRHMAVGNIESKLIDVFTSAAASSDLQIRTRTGGQPQRARGAAEEPSTEIGPEGGVDGPRWTRGAADLLSSWANFCSRRFP</sequence>
<proteinExistence type="predicted"/>
<feature type="compositionally biased region" description="Basic residues" evidence="1">
    <location>
        <begin position="19"/>
        <end position="35"/>
    </location>
</feature>
<comment type="caution">
    <text evidence="2">The sequence shown here is derived from an EMBL/GenBank/DDBJ whole genome shotgun (WGS) entry which is preliminary data.</text>
</comment>